<evidence type="ECO:0000256" key="3">
    <source>
        <dbReference type="ARBA" id="ARBA00022679"/>
    </source>
</evidence>
<keyword evidence="4 5" id="KW-0949">S-adenosyl-L-methionine</keyword>
<keyword evidence="3 5" id="KW-0808">Transferase</keyword>
<sequence length="624" mass="68438">MILILGGTTEGRIAAKTLEEAGQSFYYSTRGDGQELTLYHGIRQQGGMDADALEQFCLQKDIRLLVDAAHPFAVQLHRNVAEVSRCLSIPVIRFERLYPPREDCPVIWCDNYWEAMEQIRYLHPTSFLALTGVQSIEKLAPLWKEADFPCHFRILDRDSSRLLADRQGFPRERLCYYHENEDEGLLLEQLHPDVILLKESGLSGGFKEKVEAASALGIQVLALRRPVLPTSFVTVTGRHGLRRKVEQLLPDFYPQHTGLTTGTCATAAAVAATWEALYPDVNNRPDEFPVVLPDGEILFVPARTSLRTVSADGLTIHASASVIKDAGDDPDITDGLVIEASVTLHLSAGLPVPTPLPVHIDGGFGVGRVTLPGLDAAVGEAAINATPRRMIATGIRHLLTTLPVSELHPIHADVCISVPEGEEIARRTFNPRLGIVGGISIIGTSGIVKPFSTEAFISSIAKSMDVARATGSPRIVINSGAKSERFVRAYYPDLPPQAFVHYGNFIGETLKLADNLGISRITLGVMIGKAVKLAEGHLDTHSRQVTMNRDFILSMVREAGCGEDVVRQVEHITLARELWDLIPTSILPAFTQTVLRHCYRYCAPLLPHGELTILLISEDGKIYV</sequence>
<dbReference type="InterPro" id="IPR036074">
    <property type="entry name" value="CbiD_sf"/>
</dbReference>
<proteinExistence type="inferred from homology"/>
<organism evidence="6 7">
    <name type="scientific">Candidatus Bacteroides merdavium</name>
    <dbReference type="NCBI Taxonomy" id="2838472"/>
    <lineage>
        <taxon>Bacteria</taxon>
        <taxon>Pseudomonadati</taxon>
        <taxon>Bacteroidota</taxon>
        <taxon>Bacteroidia</taxon>
        <taxon>Bacteroidales</taxon>
        <taxon>Bacteroidaceae</taxon>
        <taxon>Bacteroides</taxon>
    </lineage>
</organism>
<dbReference type="InterPro" id="IPR002748">
    <property type="entry name" value="CbiD"/>
</dbReference>
<dbReference type="Pfam" id="PF02571">
    <property type="entry name" value="CbiJ"/>
    <property type="match status" value="1"/>
</dbReference>
<dbReference type="Pfam" id="PF01888">
    <property type="entry name" value="CbiD"/>
    <property type="match status" value="1"/>
</dbReference>
<comment type="pathway">
    <text evidence="5">Cofactor biosynthesis; adenosylcobalamin biosynthesis; cob(II)yrinate a,c-diamide from sirohydrochlorin (anaerobic route): step 6/10.</text>
</comment>
<dbReference type="GO" id="GO:0016994">
    <property type="term" value="F:precorrin-6A reductase activity"/>
    <property type="evidence" value="ECO:0007669"/>
    <property type="project" value="InterPro"/>
</dbReference>
<gene>
    <name evidence="5 6" type="primary">cbiD</name>
    <name evidence="6" type="ORF">H9807_05750</name>
</gene>
<dbReference type="GO" id="GO:0032259">
    <property type="term" value="P:methylation"/>
    <property type="evidence" value="ECO:0007669"/>
    <property type="project" value="UniProtKB-KW"/>
</dbReference>
<evidence type="ECO:0000256" key="2">
    <source>
        <dbReference type="ARBA" id="ARBA00022603"/>
    </source>
</evidence>
<keyword evidence="1 5" id="KW-0169">Cobalamin biosynthesis</keyword>
<evidence type="ECO:0000313" key="7">
    <source>
        <dbReference type="Proteomes" id="UP000824108"/>
    </source>
</evidence>
<name>A0A9D2GYB1_9BACE</name>
<reference evidence="6" key="2">
    <citation type="submission" date="2021-04" db="EMBL/GenBank/DDBJ databases">
        <authorList>
            <person name="Gilroy R."/>
        </authorList>
    </citation>
    <scope>NUCLEOTIDE SEQUENCE</scope>
    <source>
        <strain evidence="6">CHK118-2852</strain>
    </source>
</reference>
<dbReference type="Gene3D" id="3.30.2110.10">
    <property type="entry name" value="CbiD-like"/>
    <property type="match status" value="1"/>
</dbReference>
<dbReference type="GO" id="GO:0008168">
    <property type="term" value="F:methyltransferase activity"/>
    <property type="evidence" value="ECO:0007669"/>
    <property type="project" value="UniProtKB-UniRule"/>
</dbReference>
<dbReference type="GO" id="GO:0019251">
    <property type="term" value="P:anaerobic cobalamin biosynthetic process"/>
    <property type="evidence" value="ECO:0007669"/>
    <property type="project" value="UniProtKB-UniRule"/>
</dbReference>
<evidence type="ECO:0000256" key="1">
    <source>
        <dbReference type="ARBA" id="ARBA00022573"/>
    </source>
</evidence>
<comment type="caution">
    <text evidence="6">The sequence shown here is derived from an EMBL/GenBank/DDBJ whole genome shotgun (WGS) entry which is preliminary data.</text>
</comment>
<dbReference type="AlphaFoldDB" id="A0A9D2GYB1"/>
<dbReference type="HAMAP" id="MF_00787">
    <property type="entry name" value="CbiD"/>
    <property type="match status" value="1"/>
</dbReference>
<dbReference type="PANTHER" id="PTHR35863">
    <property type="entry name" value="COBALT-PRECORRIN-5B C(1)-METHYLTRANSFERASE"/>
    <property type="match status" value="1"/>
</dbReference>
<dbReference type="InterPro" id="IPR003723">
    <property type="entry name" value="Precorrin-6x_reduct"/>
</dbReference>
<evidence type="ECO:0000313" key="6">
    <source>
        <dbReference type="EMBL" id="HIZ91604.1"/>
    </source>
</evidence>
<dbReference type="EMBL" id="DXAV01000049">
    <property type="protein sequence ID" value="HIZ91604.1"/>
    <property type="molecule type" value="Genomic_DNA"/>
</dbReference>
<keyword evidence="2 5" id="KW-0489">Methyltransferase</keyword>
<dbReference type="PROSITE" id="PS51014">
    <property type="entry name" value="COBK_CBIJ"/>
    <property type="match status" value="1"/>
</dbReference>
<dbReference type="SUPFAM" id="SSF111342">
    <property type="entry name" value="CbiD-like"/>
    <property type="match status" value="1"/>
</dbReference>
<comment type="catalytic activity">
    <reaction evidence="5">
        <text>Co-precorrin-5B + S-adenosyl-L-methionine = Co-precorrin-6A + S-adenosyl-L-homocysteine</text>
        <dbReference type="Rhea" id="RHEA:26285"/>
        <dbReference type="ChEBI" id="CHEBI:57856"/>
        <dbReference type="ChEBI" id="CHEBI:59789"/>
        <dbReference type="ChEBI" id="CHEBI:60063"/>
        <dbReference type="ChEBI" id="CHEBI:60064"/>
        <dbReference type="EC" id="2.1.1.195"/>
    </reaction>
</comment>
<dbReference type="EC" id="2.1.1.195" evidence="5"/>
<dbReference type="PANTHER" id="PTHR35863:SF1">
    <property type="entry name" value="COBALT-PRECORRIN-5B C(1)-METHYLTRANSFERASE"/>
    <property type="match status" value="1"/>
</dbReference>
<comment type="function">
    <text evidence="5">Catalyzes the methylation of C-1 in cobalt-precorrin-5B to form cobalt-precorrin-6A.</text>
</comment>
<reference evidence="6" key="1">
    <citation type="journal article" date="2021" name="PeerJ">
        <title>Extensive microbial diversity within the chicken gut microbiome revealed by metagenomics and culture.</title>
        <authorList>
            <person name="Gilroy R."/>
            <person name="Ravi A."/>
            <person name="Getino M."/>
            <person name="Pursley I."/>
            <person name="Horton D.L."/>
            <person name="Alikhan N.F."/>
            <person name="Baker D."/>
            <person name="Gharbi K."/>
            <person name="Hall N."/>
            <person name="Watson M."/>
            <person name="Adriaenssens E.M."/>
            <person name="Foster-Nyarko E."/>
            <person name="Jarju S."/>
            <person name="Secka A."/>
            <person name="Antonio M."/>
            <person name="Oren A."/>
            <person name="Chaudhuri R.R."/>
            <person name="La Ragione R."/>
            <person name="Hildebrand F."/>
            <person name="Pallen M.J."/>
        </authorList>
    </citation>
    <scope>NUCLEOTIDE SEQUENCE</scope>
    <source>
        <strain evidence="6">CHK118-2852</strain>
    </source>
</reference>
<dbReference type="Proteomes" id="UP000824108">
    <property type="component" value="Unassembled WGS sequence"/>
</dbReference>
<evidence type="ECO:0000256" key="5">
    <source>
        <dbReference type="HAMAP-Rule" id="MF_00787"/>
    </source>
</evidence>
<protein>
    <recommendedName>
        <fullName evidence="5">Cobalt-precorrin-5B C(1)-methyltransferase</fullName>
        <ecNumber evidence="5">2.1.1.195</ecNumber>
    </recommendedName>
    <alternativeName>
        <fullName evidence="5">Cobalt-precorrin-6A synthase</fullName>
    </alternativeName>
</protein>
<accession>A0A9D2GYB1</accession>
<dbReference type="NCBIfam" id="TIGR00312">
    <property type="entry name" value="cbiD"/>
    <property type="match status" value="1"/>
</dbReference>
<evidence type="ECO:0000256" key="4">
    <source>
        <dbReference type="ARBA" id="ARBA00022691"/>
    </source>
</evidence>
<comment type="similarity">
    <text evidence="5">Belongs to the CbiD family.</text>
</comment>